<evidence type="ECO:0000313" key="2">
    <source>
        <dbReference type="Proteomes" id="UP000064201"/>
    </source>
</evidence>
<dbReference type="Pfam" id="PF12007">
    <property type="entry name" value="DUF3501"/>
    <property type="match status" value="1"/>
</dbReference>
<organism evidence="1 2">
    <name type="scientific">Thioalkalivibrio versutus</name>
    <dbReference type="NCBI Taxonomy" id="106634"/>
    <lineage>
        <taxon>Bacteria</taxon>
        <taxon>Pseudomonadati</taxon>
        <taxon>Pseudomonadota</taxon>
        <taxon>Gammaproteobacteria</taxon>
        <taxon>Chromatiales</taxon>
        <taxon>Ectothiorhodospiraceae</taxon>
        <taxon>Thioalkalivibrio</taxon>
    </lineage>
</organism>
<evidence type="ECO:0000313" key="1">
    <source>
        <dbReference type="EMBL" id="AKJ95999.1"/>
    </source>
</evidence>
<dbReference type="Proteomes" id="UP000064201">
    <property type="component" value="Chromosome"/>
</dbReference>
<proteinExistence type="predicted"/>
<accession>A0A0G3G6J7</accession>
<sequence length="203" mass="23402">MKMEASVDKLSREDLYSLEKYHEMRPQFRAEVMQHKRNRVVQVGPAVSLHFEDRKTMQYQIQEMLRVEKIFDAEGIQEELDSYNPLIPDGSNWKATMMVEYPDVDERKVQLSKLIGIERKTYVQVEGHDKVYPIANEDLERETDDKTSSVHFLRFELTPEMVAAAKSGAAIAMGVEHENYNHRLDAVAEGTRESLAADLDAIN</sequence>
<keyword evidence="2" id="KW-1185">Reference proteome</keyword>
<dbReference type="InterPro" id="IPR021890">
    <property type="entry name" value="DUF3501"/>
</dbReference>
<dbReference type="OrthoDB" id="9780579at2"/>
<dbReference type="RefSeq" id="WP_018169074.1">
    <property type="nucleotide sequence ID" value="NZ_CP011367.1"/>
</dbReference>
<dbReference type="EMBL" id="CP011367">
    <property type="protein sequence ID" value="AKJ95999.1"/>
    <property type="molecule type" value="Genomic_DNA"/>
</dbReference>
<reference evidence="1 2" key="1">
    <citation type="submission" date="2015-04" db="EMBL/GenBank/DDBJ databases">
        <title>Complete Sequence for the Genome of the Thioalkalivibrio versutus D301.</title>
        <authorList>
            <person name="Mu T."/>
            <person name="Zhou J."/>
            <person name="Xu X."/>
        </authorList>
    </citation>
    <scope>NUCLEOTIDE SEQUENCE [LARGE SCALE GENOMIC DNA]</scope>
    <source>
        <strain evidence="1 2">D301</strain>
    </source>
</reference>
<dbReference type="STRING" id="106634.TVD_11810"/>
<dbReference type="KEGG" id="tvr:TVD_11810"/>
<dbReference type="PATRIC" id="fig|106634.4.peg.2412"/>
<name>A0A0G3G6J7_9GAMM</name>
<protein>
    <submittedName>
        <fullName evidence="1">Uncharacterized protein</fullName>
    </submittedName>
</protein>
<gene>
    <name evidence="1" type="ORF">TVD_11810</name>
</gene>
<dbReference type="AlphaFoldDB" id="A0A0G3G6J7"/>